<organism evidence="1 2">
    <name type="scientific">Aquilegia coerulea</name>
    <name type="common">Rocky mountain columbine</name>
    <dbReference type="NCBI Taxonomy" id="218851"/>
    <lineage>
        <taxon>Eukaryota</taxon>
        <taxon>Viridiplantae</taxon>
        <taxon>Streptophyta</taxon>
        <taxon>Embryophyta</taxon>
        <taxon>Tracheophyta</taxon>
        <taxon>Spermatophyta</taxon>
        <taxon>Magnoliopsida</taxon>
        <taxon>Ranunculales</taxon>
        <taxon>Ranunculaceae</taxon>
        <taxon>Thalictroideae</taxon>
        <taxon>Aquilegia</taxon>
    </lineage>
</organism>
<dbReference type="PANTHER" id="PTHR35495">
    <property type="entry name" value="OS06G0679600 PROTEIN"/>
    <property type="match status" value="1"/>
</dbReference>
<dbReference type="Proteomes" id="UP000230069">
    <property type="component" value="Unassembled WGS sequence"/>
</dbReference>
<protein>
    <submittedName>
        <fullName evidence="1">Uncharacterized protein</fullName>
    </submittedName>
</protein>
<dbReference type="AlphaFoldDB" id="A0A2G5EQ80"/>
<dbReference type="EMBL" id="KZ305022">
    <property type="protein sequence ID" value="PIA57871.1"/>
    <property type="molecule type" value="Genomic_DNA"/>
</dbReference>
<keyword evidence="2" id="KW-1185">Reference proteome</keyword>
<sequence length="128" mass="14385">MNRRIRTRSTKREDRYLKPGALAQIRDSKISARSQKPSLKTQIALYRLVTSSTNESTTTTTTTTQISMISNGFPCFGSRRFYNSPSCPQRKKLVASKSFYFSPSTPPTPDSPDSVMDVLNNTDFLVAH</sequence>
<dbReference type="OrthoDB" id="1924680at2759"/>
<gene>
    <name evidence="1" type="ORF">AQUCO_00500055v1</name>
</gene>
<evidence type="ECO:0000313" key="1">
    <source>
        <dbReference type="EMBL" id="PIA57871.1"/>
    </source>
</evidence>
<accession>A0A2G5EQ80</accession>
<reference evidence="1 2" key="1">
    <citation type="submission" date="2017-09" db="EMBL/GenBank/DDBJ databases">
        <title>WGS assembly of Aquilegia coerulea Goldsmith.</title>
        <authorList>
            <person name="Hodges S."/>
            <person name="Kramer E."/>
            <person name="Nordborg M."/>
            <person name="Tomkins J."/>
            <person name="Borevitz J."/>
            <person name="Derieg N."/>
            <person name="Yan J."/>
            <person name="Mihaltcheva S."/>
            <person name="Hayes R.D."/>
            <person name="Rokhsar D."/>
        </authorList>
    </citation>
    <scope>NUCLEOTIDE SEQUENCE [LARGE SCALE GENOMIC DNA]</scope>
    <source>
        <strain evidence="2">cv. Goldsmith</strain>
    </source>
</reference>
<proteinExistence type="predicted"/>
<dbReference type="FunCoup" id="A0A2G5EQ80">
    <property type="interactions" value="703"/>
</dbReference>
<dbReference type="STRING" id="218851.A0A2G5EQ80"/>
<dbReference type="PANTHER" id="PTHR35495:SF1">
    <property type="entry name" value="OS06G0679600 PROTEIN"/>
    <property type="match status" value="1"/>
</dbReference>
<dbReference type="InParanoid" id="A0A2G5EQ80"/>
<name>A0A2G5EQ80_AQUCA</name>
<evidence type="ECO:0000313" key="2">
    <source>
        <dbReference type="Proteomes" id="UP000230069"/>
    </source>
</evidence>